<gene>
    <name evidence="2" type="ORF">P280DRAFT_481649</name>
</gene>
<dbReference type="Proteomes" id="UP000799753">
    <property type="component" value="Unassembled WGS sequence"/>
</dbReference>
<reference evidence="2" key="1">
    <citation type="journal article" date="2020" name="Stud. Mycol.">
        <title>101 Dothideomycetes genomes: a test case for predicting lifestyles and emergence of pathogens.</title>
        <authorList>
            <person name="Haridas S."/>
            <person name="Albert R."/>
            <person name="Binder M."/>
            <person name="Bloem J."/>
            <person name="Labutti K."/>
            <person name="Salamov A."/>
            <person name="Andreopoulos B."/>
            <person name="Baker S."/>
            <person name="Barry K."/>
            <person name="Bills G."/>
            <person name="Bluhm B."/>
            <person name="Cannon C."/>
            <person name="Castanera R."/>
            <person name="Culley D."/>
            <person name="Daum C."/>
            <person name="Ezra D."/>
            <person name="Gonzalez J."/>
            <person name="Henrissat B."/>
            <person name="Kuo A."/>
            <person name="Liang C."/>
            <person name="Lipzen A."/>
            <person name="Lutzoni F."/>
            <person name="Magnuson J."/>
            <person name="Mondo S."/>
            <person name="Nolan M."/>
            <person name="Ohm R."/>
            <person name="Pangilinan J."/>
            <person name="Park H.-J."/>
            <person name="Ramirez L."/>
            <person name="Alfaro M."/>
            <person name="Sun H."/>
            <person name="Tritt A."/>
            <person name="Yoshinaga Y."/>
            <person name="Zwiers L.-H."/>
            <person name="Turgeon B."/>
            <person name="Goodwin S."/>
            <person name="Spatafora J."/>
            <person name="Crous P."/>
            <person name="Grigoriev I."/>
        </authorList>
    </citation>
    <scope>NUCLEOTIDE SEQUENCE</scope>
    <source>
        <strain evidence="2">CBS 473.64</strain>
    </source>
</reference>
<evidence type="ECO:0000313" key="2">
    <source>
        <dbReference type="EMBL" id="KAF2638851.1"/>
    </source>
</evidence>
<protein>
    <submittedName>
        <fullName evidence="2">Uncharacterized protein</fullName>
    </submittedName>
</protein>
<sequence>MEDTSVETHEIKMSAVQAVSEASSIASGGIKVSDEQTVPSSNAVSNAIPTAAPAESLTGDHFENLHIIDTHLLVSETASPKPTGNTSASVGHSSTKPALGTDHIMPEGYVPESKTLGSLDEVQSTKHAGPTIPIQDGVKSAMPTRSTSQEACGSKLDSYTPVSTSEDVTVNEKDTPNSSSSSLSAMQPPVRSGPQFLHRPTGITNVHSATVAPPPSNIDPVALGWPEQRSRPRIPNPTGPMNHYNNGTSNGPRARPASSYQNREREVLLADARLARSQIESVQNKQATMRQEITAEVEQSHEMALHEILADLLRKQTLIIRKSAELTKKEKDIIAREQMCQKLEEFLAAGQAQFYFNFDGRQMTAAQIELIRTQAEADAASKLRSGWSDVQVREAQLQVHWNAQALREREYRDRIRPGLEGELRATLESEIEGRVSGEHYDRGFGDGKEIGYAAAFAESNRELQDAAFIAGYKACRQASGELEKLRISMSYEEMVESKKIHVKKVDADETEQHISISRTVLSANQADSPSRQNSNASPASTSPEAKKTKFILPNQRPTLFQELNKAPAKHNGFPVLANVPPPTPNTQMSSPDSENLEERKISPREPVEVVQPVDLIDFE</sequence>
<feature type="compositionally biased region" description="Basic and acidic residues" evidence="1">
    <location>
        <begin position="596"/>
        <end position="607"/>
    </location>
</feature>
<evidence type="ECO:0000313" key="3">
    <source>
        <dbReference type="Proteomes" id="UP000799753"/>
    </source>
</evidence>
<dbReference type="OrthoDB" id="3794025at2759"/>
<name>A0A6A6RVU5_9PLEO</name>
<proteinExistence type="predicted"/>
<organism evidence="2 3">
    <name type="scientific">Massarina eburnea CBS 473.64</name>
    <dbReference type="NCBI Taxonomy" id="1395130"/>
    <lineage>
        <taxon>Eukaryota</taxon>
        <taxon>Fungi</taxon>
        <taxon>Dikarya</taxon>
        <taxon>Ascomycota</taxon>
        <taxon>Pezizomycotina</taxon>
        <taxon>Dothideomycetes</taxon>
        <taxon>Pleosporomycetidae</taxon>
        <taxon>Pleosporales</taxon>
        <taxon>Massarineae</taxon>
        <taxon>Massarinaceae</taxon>
        <taxon>Massarina</taxon>
    </lineage>
</organism>
<feature type="region of interest" description="Disordered" evidence="1">
    <location>
        <begin position="127"/>
        <end position="192"/>
    </location>
</feature>
<keyword evidence="3" id="KW-1185">Reference proteome</keyword>
<dbReference type="AlphaFoldDB" id="A0A6A6RVU5"/>
<feature type="compositionally biased region" description="Polar residues" evidence="1">
    <location>
        <begin position="519"/>
        <end position="543"/>
    </location>
</feature>
<feature type="compositionally biased region" description="Polar residues" evidence="1">
    <location>
        <begin position="77"/>
        <end position="96"/>
    </location>
</feature>
<evidence type="ECO:0000256" key="1">
    <source>
        <dbReference type="SAM" id="MobiDB-lite"/>
    </source>
</evidence>
<feature type="region of interest" description="Disordered" evidence="1">
    <location>
        <begin position="77"/>
        <end position="104"/>
    </location>
</feature>
<feature type="region of interest" description="Disordered" evidence="1">
    <location>
        <begin position="232"/>
        <end position="260"/>
    </location>
</feature>
<accession>A0A6A6RVU5</accession>
<dbReference type="EMBL" id="MU006788">
    <property type="protein sequence ID" value="KAF2638851.1"/>
    <property type="molecule type" value="Genomic_DNA"/>
</dbReference>
<feature type="region of interest" description="Disordered" evidence="1">
    <location>
        <begin position="579"/>
        <end position="619"/>
    </location>
</feature>
<feature type="region of interest" description="Disordered" evidence="1">
    <location>
        <begin position="519"/>
        <end position="550"/>
    </location>
</feature>